<proteinExistence type="predicted"/>
<dbReference type="WBParaSite" id="OFLC_0001162401-mRNA-1">
    <property type="protein sequence ID" value="OFLC_0001162401-mRNA-1"/>
    <property type="gene ID" value="OFLC_0001162401"/>
</dbReference>
<reference evidence="3" key="1">
    <citation type="submission" date="2016-06" db="UniProtKB">
        <authorList>
            <consortium name="WormBaseParasite"/>
        </authorList>
    </citation>
    <scope>IDENTIFICATION</scope>
</reference>
<accession>A0A183HVW2</accession>
<dbReference type="Proteomes" id="UP000267606">
    <property type="component" value="Unassembled WGS sequence"/>
</dbReference>
<evidence type="ECO:0000313" key="2">
    <source>
        <dbReference type="Proteomes" id="UP000267606"/>
    </source>
</evidence>
<gene>
    <name evidence="1" type="ORF">OFLC_LOCUS11626</name>
</gene>
<dbReference type="STRING" id="387005.A0A183HVW2"/>
<protein>
    <submittedName>
        <fullName evidence="3">60S ribosomal protein L28</fullName>
    </submittedName>
</protein>
<keyword evidence="2" id="KW-1185">Reference proteome</keyword>
<organism evidence="3">
    <name type="scientific">Onchocerca flexuosa</name>
    <dbReference type="NCBI Taxonomy" id="387005"/>
    <lineage>
        <taxon>Eukaryota</taxon>
        <taxon>Metazoa</taxon>
        <taxon>Ecdysozoa</taxon>
        <taxon>Nematoda</taxon>
        <taxon>Chromadorea</taxon>
        <taxon>Rhabditida</taxon>
        <taxon>Spirurina</taxon>
        <taxon>Spiruromorpha</taxon>
        <taxon>Filarioidea</taxon>
        <taxon>Onchocercidae</taxon>
        <taxon>Onchocerca</taxon>
    </lineage>
</organism>
<reference evidence="1 2" key="2">
    <citation type="submission" date="2018-11" db="EMBL/GenBank/DDBJ databases">
        <authorList>
            <consortium name="Pathogen Informatics"/>
        </authorList>
    </citation>
    <scope>NUCLEOTIDE SEQUENCE [LARGE SCALE GENOMIC DNA]</scope>
</reference>
<dbReference type="AlphaFoldDB" id="A0A183HVW2"/>
<name>A0A183HVW2_9BILA</name>
<evidence type="ECO:0000313" key="1">
    <source>
        <dbReference type="EMBL" id="VDO77957.1"/>
    </source>
</evidence>
<evidence type="ECO:0000313" key="3">
    <source>
        <dbReference type="WBParaSite" id="OFLC_0001162401-mRNA-1"/>
    </source>
</evidence>
<dbReference type="EMBL" id="UZAJ01017034">
    <property type="protein sequence ID" value="VDO77957.1"/>
    <property type="molecule type" value="Genomic_DNA"/>
</dbReference>
<sequence>MITKLDPSAALLEFSESFKKVRRSNTITIKNINGEQFIGQRNVHGTTVRRYGKVRSTSLPNSADLYAVVRDNDKRLRLSSTKKNSNEMNFRHKNQCQRDRFNSLCIVVSSSLSFVANHNHYSANDYFGQNLQPNGPVDQMAKLFSSTIVLVSKLKMPNAIRQIYRVS</sequence>